<name>A0A6I1I003_9BURK</name>
<evidence type="ECO:0000256" key="1">
    <source>
        <dbReference type="ARBA" id="ARBA00022801"/>
    </source>
</evidence>
<feature type="chain" id="PRO_5026029570" evidence="2">
    <location>
        <begin position="25"/>
        <end position="470"/>
    </location>
</feature>
<protein>
    <submittedName>
        <fullName evidence="3">Esterase</fullName>
    </submittedName>
</protein>
<keyword evidence="1" id="KW-0378">Hydrolase</keyword>
<accession>A0A6I1I003</accession>
<dbReference type="AlphaFoldDB" id="A0A6I1I003"/>
<keyword evidence="4" id="KW-1185">Reference proteome</keyword>
<dbReference type="GO" id="GO:0016788">
    <property type="term" value="F:hydrolase activity, acting on ester bonds"/>
    <property type="evidence" value="ECO:0007669"/>
    <property type="project" value="UniProtKB-ARBA"/>
</dbReference>
<dbReference type="PROSITE" id="PS51257">
    <property type="entry name" value="PROKAR_LIPOPROTEIN"/>
    <property type="match status" value="1"/>
</dbReference>
<gene>
    <name evidence="3" type="ORF">GCN75_21520</name>
</gene>
<dbReference type="RefSeq" id="WP_152284221.1">
    <property type="nucleotide sequence ID" value="NZ_WFLI01000030.1"/>
</dbReference>
<keyword evidence="2" id="KW-0732">Signal</keyword>
<comment type="caution">
    <text evidence="3">The sequence shown here is derived from an EMBL/GenBank/DDBJ whole genome shotgun (WGS) entry which is preliminary data.</text>
</comment>
<reference evidence="3 4" key="1">
    <citation type="submission" date="2019-10" db="EMBL/GenBank/DDBJ databases">
        <title>Three novel species isolated from a subtropical stream in China.</title>
        <authorList>
            <person name="Lu H."/>
        </authorList>
    </citation>
    <scope>NUCLEOTIDE SEQUENCE [LARGE SCALE GENOMIC DNA]</scope>
    <source>
        <strain evidence="3 4">FT13W</strain>
    </source>
</reference>
<dbReference type="Proteomes" id="UP000468717">
    <property type="component" value="Unassembled WGS sequence"/>
</dbReference>
<dbReference type="InterPro" id="IPR036514">
    <property type="entry name" value="SGNH_hydro_sf"/>
</dbReference>
<dbReference type="PANTHER" id="PTHR45648">
    <property type="entry name" value="GDSL LIPASE/ACYLHYDROLASE FAMILY PROTEIN (AFU_ORTHOLOGUE AFUA_4G14700)"/>
    <property type="match status" value="1"/>
</dbReference>
<dbReference type="PANTHER" id="PTHR45648:SF22">
    <property type="entry name" value="GDSL LIPASE_ACYLHYDROLASE FAMILY PROTEIN (AFU_ORTHOLOGUE AFUA_4G14700)"/>
    <property type="match status" value="1"/>
</dbReference>
<dbReference type="InterPro" id="IPR051058">
    <property type="entry name" value="GDSL_Est/Lipase"/>
</dbReference>
<evidence type="ECO:0000256" key="2">
    <source>
        <dbReference type="SAM" id="SignalP"/>
    </source>
</evidence>
<dbReference type="EMBL" id="WFLI01000030">
    <property type="protein sequence ID" value="KAB8062839.1"/>
    <property type="molecule type" value="Genomic_DNA"/>
</dbReference>
<evidence type="ECO:0000313" key="3">
    <source>
        <dbReference type="EMBL" id="KAB8062839.1"/>
    </source>
</evidence>
<sequence length="470" mass="45840">MHQTKFALAVLAAAVLAGCGGASGGDQALKVKYTAQVSFGDSLSDVGSYAVAGVAASGGGKFTINGDNTKINPELTGKNWTEHLAAQFGLPAPCAAETGLEGSIPTLQAPRVKHAGCFGYAMGGSRVTNPVGPNNKLTGSALGALTVPVVTQIANHLAVSGGKFSGTEAVFVMAGGNDVLFLLGDLQAKATAAGQAAGAAAGADAGAKAFASNLVAALAARAANPATAAQAIGAAVAAAAAAPGATSASIVGAAVTAAATAGDTAIASPAVYGPLVTKAQADATVTGNAAGAAAGAKAGADYAAANGPALVGAMKQAGTELVALVKDQIIAKGANYVVVNNLPDVAGTPSGLSKDANTKALINAMVSAFNGELSGGLNGNAKVLLVDVFAVSHDQGTNPGPYGLTNVSETACDLTPAKNFLGSSLVCNGTNLKAGDVSHYAYADDVHPTPFNNLLLARYVAKDMVVRGWL</sequence>
<organism evidence="3 4">
    <name type="scientific">Janthinobacterium violaceinigrum</name>
    <dbReference type="NCBI Taxonomy" id="2654252"/>
    <lineage>
        <taxon>Bacteria</taxon>
        <taxon>Pseudomonadati</taxon>
        <taxon>Pseudomonadota</taxon>
        <taxon>Betaproteobacteria</taxon>
        <taxon>Burkholderiales</taxon>
        <taxon>Oxalobacteraceae</taxon>
        <taxon>Janthinobacterium</taxon>
    </lineage>
</organism>
<dbReference type="Gene3D" id="3.40.50.1110">
    <property type="entry name" value="SGNH hydrolase"/>
    <property type="match status" value="2"/>
</dbReference>
<proteinExistence type="predicted"/>
<evidence type="ECO:0000313" key="4">
    <source>
        <dbReference type="Proteomes" id="UP000468717"/>
    </source>
</evidence>
<feature type="signal peptide" evidence="2">
    <location>
        <begin position="1"/>
        <end position="24"/>
    </location>
</feature>